<feature type="signal peptide" evidence="3">
    <location>
        <begin position="1"/>
        <end position="21"/>
    </location>
</feature>
<dbReference type="InterPro" id="IPR031101">
    <property type="entry name" value="Ctr9"/>
</dbReference>
<name>A0ABZ2L8X7_9BACT</name>
<dbReference type="PROSITE" id="PS51257">
    <property type="entry name" value="PROKAR_LIPOPROTEIN"/>
    <property type="match status" value="1"/>
</dbReference>
<keyword evidence="3" id="KW-0732">Signal</keyword>
<keyword evidence="1" id="KW-0677">Repeat</keyword>
<keyword evidence="5" id="KW-1185">Reference proteome</keyword>
<organism evidence="4 5">
    <name type="scientific">Pendulispora rubella</name>
    <dbReference type="NCBI Taxonomy" id="2741070"/>
    <lineage>
        <taxon>Bacteria</taxon>
        <taxon>Pseudomonadati</taxon>
        <taxon>Myxococcota</taxon>
        <taxon>Myxococcia</taxon>
        <taxon>Myxococcales</taxon>
        <taxon>Sorangiineae</taxon>
        <taxon>Pendulisporaceae</taxon>
        <taxon>Pendulispora</taxon>
    </lineage>
</organism>
<reference evidence="4" key="1">
    <citation type="submission" date="2021-12" db="EMBL/GenBank/DDBJ databases">
        <title>Discovery of the Pendulisporaceae a myxobacterial family with distinct sporulation behavior and unique specialized metabolism.</title>
        <authorList>
            <person name="Garcia R."/>
            <person name="Popoff A."/>
            <person name="Bader C.D."/>
            <person name="Loehr J."/>
            <person name="Walesch S."/>
            <person name="Walt C."/>
            <person name="Boldt J."/>
            <person name="Bunk B."/>
            <person name="Haeckl F.J.F.P.J."/>
            <person name="Gunesch A.P."/>
            <person name="Birkelbach J."/>
            <person name="Nuebel U."/>
            <person name="Pietschmann T."/>
            <person name="Bach T."/>
            <person name="Mueller R."/>
        </authorList>
    </citation>
    <scope>NUCLEOTIDE SEQUENCE</scope>
    <source>
        <strain evidence="4">MSr11367</strain>
    </source>
</reference>
<accession>A0ABZ2L8X7</accession>
<dbReference type="PANTHER" id="PTHR14027">
    <property type="entry name" value="RNA POLYMERASE-ASSOCIATED PROTEIN CTR9"/>
    <property type="match status" value="1"/>
</dbReference>
<dbReference type="SUPFAM" id="SSF48452">
    <property type="entry name" value="TPR-like"/>
    <property type="match status" value="1"/>
</dbReference>
<evidence type="ECO:0000313" key="4">
    <source>
        <dbReference type="EMBL" id="WXB07220.1"/>
    </source>
</evidence>
<evidence type="ECO:0000256" key="2">
    <source>
        <dbReference type="ARBA" id="ARBA00022803"/>
    </source>
</evidence>
<proteinExistence type="predicted"/>
<dbReference type="Pfam" id="PF13432">
    <property type="entry name" value="TPR_16"/>
    <property type="match status" value="1"/>
</dbReference>
<evidence type="ECO:0000256" key="3">
    <source>
        <dbReference type="SAM" id="SignalP"/>
    </source>
</evidence>
<evidence type="ECO:0000256" key="1">
    <source>
        <dbReference type="ARBA" id="ARBA00022737"/>
    </source>
</evidence>
<feature type="chain" id="PRO_5047392971" evidence="3">
    <location>
        <begin position="22"/>
        <end position="195"/>
    </location>
</feature>
<dbReference type="Proteomes" id="UP001374803">
    <property type="component" value="Chromosome"/>
</dbReference>
<dbReference type="RefSeq" id="WP_394836880.1">
    <property type="nucleotide sequence ID" value="NZ_CP089929.1"/>
</dbReference>
<keyword evidence="2" id="KW-0802">TPR repeat</keyword>
<dbReference type="PANTHER" id="PTHR14027:SF2">
    <property type="entry name" value="RNA POLYMERASE-ASSOCIATED PROTEIN CTR9 HOMOLOG"/>
    <property type="match status" value="1"/>
</dbReference>
<dbReference type="InterPro" id="IPR011990">
    <property type="entry name" value="TPR-like_helical_dom_sf"/>
</dbReference>
<dbReference type="Pfam" id="PF14559">
    <property type="entry name" value="TPR_19"/>
    <property type="match status" value="1"/>
</dbReference>
<protein>
    <submittedName>
        <fullName evidence="4">Tetratricopeptide repeat protein</fullName>
    </submittedName>
</protein>
<evidence type="ECO:0000313" key="5">
    <source>
        <dbReference type="Proteomes" id="UP001374803"/>
    </source>
</evidence>
<gene>
    <name evidence="4" type="ORF">LVJ94_08225</name>
</gene>
<sequence length="195" mass="21816">MRFLSLSALVMSSLVWSIACGPPQGAKADESRQNVRTFKREQNPQRLYDYGRAFADAGDLTRAEQYFAAAIAAGGDERKILPRLVRVCVQDGRYQVATQYVEDHLRQHPADHRSRFLLASLYLGVGDGVRAKEHLEKVLTATPDDAEAHFALAVIMRDTHEDPVGADRHFREYLRLRPGGSHAEEAQSSLLKSVQ</sequence>
<dbReference type="EMBL" id="CP089983">
    <property type="protein sequence ID" value="WXB07220.1"/>
    <property type="molecule type" value="Genomic_DNA"/>
</dbReference>
<dbReference type="Gene3D" id="1.25.40.10">
    <property type="entry name" value="Tetratricopeptide repeat domain"/>
    <property type="match status" value="1"/>
</dbReference>